<name>A0A6Y1QR00_SALDZ</name>
<gene>
    <name evidence="2" type="ORF">GBX62_15820</name>
</gene>
<reference evidence="2" key="2">
    <citation type="submission" date="2019-10" db="EMBL/GenBank/DDBJ databases">
        <authorList>
            <consortium name="NCBI Pathogen Detection Project"/>
        </authorList>
    </citation>
    <scope>NUCLEOTIDE SEQUENCE</scope>
    <source>
        <strain evidence="2">Salmonella enterica</strain>
    </source>
</reference>
<reference evidence="2" key="1">
    <citation type="journal article" date="2018" name="Genome Biol.">
        <title>SKESA: strategic k-mer extension for scrupulous assemblies.</title>
        <authorList>
            <person name="Souvorov A."/>
            <person name="Agarwala R."/>
            <person name="Lipman D.J."/>
        </authorList>
    </citation>
    <scope>NUCLEOTIDE SEQUENCE</scope>
    <source>
        <strain evidence="2">Salmonella enterica</strain>
    </source>
</reference>
<dbReference type="EMBL" id="DAAGOZ010000020">
    <property type="protein sequence ID" value="HAB3965459.1"/>
    <property type="molecule type" value="Genomic_DNA"/>
</dbReference>
<keyword evidence="1" id="KW-0812">Transmembrane</keyword>
<feature type="transmembrane region" description="Helical" evidence="1">
    <location>
        <begin position="12"/>
        <end position="29"/>
    </location>
</feature>
<keyword evidence="1" id="KW-0472">Membrane</keyword>
<evidence type="ECO:0000313" key="2">
    <source>
        <dbReference type="EMBL" id="HAB3965459.1"/>
    </source>
</evidence>
<sequence length="84" mass="9766">MNKRRQLFRISTMKLSLAAIVFDSIFMAVSVWNETWPLDPLIYAGIRLCLTFMSMGARLLQQGETTSDCPRRAMRKFFSRRESA</sequence>
<dbReference type="AlphaFoldDB" id="A0A6Y1QR00"/>
<accession>A0A6Y1QR00</accession>
<evidence type="ECO:0000256" key="1">
    <source>
        <dbReference type="SAM" id="Phobius"/>
    </source>
</evidence>
<keyword evidence="1" id="KW-1133">Transmembrane helix</keyword>
<comment type="caution">
    <text evidence="2">The sequence shown here is derived from an EMBL/GenBank/DDBJ whole genome shotgun (WGS) entry which is preliminary data.</text>
</comment>
<protein>
    <submittedName>
        <fullName evidence="2">Holin</fullName>
    </submittedName>
</protein>
<proteinExistence type="predicted"/>
<organism evidence="2">
    <name type="scientific">Salmonella diarizonae</name>
    <dbReference type="NCBI Taxonomy" id="59204"/>
    <lineage>
        <taxon>Bacteria</taxon>
        <taxon>Pseudomonadati</taxon>
        <taxon>Pseudomonadota</taxon>
        <taxon>Gammaproteobacteria</taxon>
        <taxon>Enterobacterales</taxon>
        <taxon>Enterobacteriaceae</taxon>
        <taxon>Salmonella</taxon>
    </lineage>
</organism>